<gene>
    <name evidence="1" type="ORF">OIHEL45_03155</name>
</gene>
<organism evidence="1 2">
    <name type="scientific">Sulfitobacter indolifex HEL-45</name>
    <dbReference type="NCBI Taxonomy" id="391624"/>
    <lineage>
        <taxon>Bacteria</taxon>
        <taxon>Pseudomonadati</taxon>
        <taxon>Pseudomonadota</taxon>
        <taxon>Alphaproteobacteria</taxon>
        <taxon>Rhodobacterales</taxon>
        <taxon>Roseobacteraceae</taxon>
        <taxon>Sulfitobacter</taxon>
    </lineage>
</organism>
<keyword evidence="2" id="KW-1185">Reference proteome</keyword>
<name>A0ABM9X8A4_9RHOB</name>
<dbReference type="Proteomes" id="UP000003257">
    <property type="component" value="Unassembled WGS sequence"/>
</dbReference>
<dbReference type="EMBL" id="ABID01000001">
    <property type="protein sequence ID" value="EDQ05775.1"/>
    <property type="molecule type" value="Genomic_DNA"/>
</dbReference>
<proteinExistence type="predicted"/>
<reference evidence="1 2" key="1">
    <citation type="submission" date="2007-11" db="EMBL/GenBank/DDBJ databases">
        <authorList>
            <person name="Wagner-Dobler I."/>
            <person name="Ferriera S."/>
            <person name="Johnson J."/>
            <person name="Kravitz S."/>
            <person name="Beeson K."/>
            <person name="Sutton G."/>
            <person name="Rogers Y.-H."/>
            <person name="Friedman R."/>
            <person name="Frazier M."/>
            <person name="Venter J.C."/>
        </authorList>
    </citation>
    <scope>NUCLEOTIDE SEQUENCE [LARGE SCALE GENOMIC DNA]</scope>
    <source>
        <strain evidence="1 2">HEL-45</strain>
    </source>
</reference>
<accession>A0ABM9X8A4</accession>
<protein>
    <recommendedName>
        <fullName evidence="3">TnsA endonuclease N-terminal domain-containing protein</fullName>
    </recommendedName>
</protein>
<comment type="caution">
    <text evidence="1">The sequence shown here is derived from an EMBL/GenBank/DDBJ whole genome shotgun (WGS) entry which is preliminary data.</text>
</comment>
<sequence length="225" mass="25552">MVDPIYGVLPFDGALNPLTRSNTAHRVSMAFATPATGSQRKVYHFASEAESAVALVALMSPGFHGIEVQLPAFQYRIPGQKKARNHFFDIRITFEDGFKRAIYVKNTSQLKTRKIQDEINAIFDWIPCDFADEAFAVNGDDFTRAYRDNLRRAWHLYQRPDPEADNYVEAVARNTSFWLLQDLIASSDLPPAKSWQCAMRLIARGVLGANWHAVINIYSRVWLNA</sequence>
<evidence type="ECO:0008006" key="3">
    <source>
        <dbReference type="Google" id="ProtNLM"/>
    </source>
</evidence>
<evidence type="ECO:0000313" key="1">
    <source>
        <dbReference type="EMBL" id="EDQ05775.1"/>
    </source>
</evidence>
<evidence type="ECO:0000313" key="2">
    <source>
        <dbReference type="Proteomes" id="UP000003257"/>
    </source>
</evidence>